<protein>
    <recommendedName>
        <fullName evidence="1">SH3b domain-containing protein</fullName>
    </recommendedName>
</protein>
<proteinExistence type="predicted"/>
<dbReference type="Pfam" id="PF08239">
    <property type="entry name" value="SH3_3"/>
    <property type="match status" value="1"/>
</dbReference>
<sequence>MSRLGPSRIGWFPLAAFLAATLLFPACNRGRHRVLEVAYVSAPQAALRDQVAAVYNRVGTVKNGDRVEVLEREKRFARVRTAGGGEGWIEQRYLVDQKTFDAVQKLAQDNQDDPLQAPGVLRNDTNLHVTPGRETEHLYQLASGAKVSILKRATAEKQLGALPPAKPTAVSKGARAPAQAAGEPMLEDWWLVRDDQGHVGWVLARMVDVDAPLEIAQYAEGQRLVAFFVLNQVEDNDKGVRRKVSQYLCVLTDPHDGLPYDYDQVRVFTWNVRKHRYETAYREHKLDGVLPVTVTQENFDKEGTLPVFLLRVKDGAGNVSERKYKLNTPIVRRVLAPGEMPASSARKRRG</sequence>
<dbReference type="Gene3D" id="2.30.30.40">
    <property type="entry name" value="SH3 Domains"/>
    <property type="match status" value="1"/>
</dbReference>
<evidence type="ECO:0000313" key="2">
    <source>
        <dbReference type="EMBL" id="SPF46757.1"/>
    </source>
</evidence>
<dbReference type="EMBL" id="OMOD01000164">
    <property type="protein sequence ID" value="SPF46757.1"/>
    <property type="molecule type" value="Genomic_DNA"/>
</dbReference>
<dbReference type="Proteomes" id="UP000238701">
    <property type="component" value="Unassembled WGS sequence"/>
</dbReference>
<reference evidence="3" key="1">
    <citation type="submission" date="2018-02" db="EMBL/GenBank/DDBJ databases">
        <authorList>
            <person name="Hausmann B."/>
        </authorList>
    </citation>
    <scope>NUCLEOTIDE SEQUENCE [LARGE SCALE GENOMIC DNA]</scope>
    <source>
        <strain evidence="3">Peat soil MAG SbA1</strain>
    </source>
</reference>
<dbReference type="InterPro" id="IPR003646">
    <property type="entry name" value="SH3-like_bac-type"/>
</dbReference>
<evidence type="ECO:0000313" key="3">
    <source>
        <dbReference type="Proteomes" id="UP000238701"/>
    </source>
</evidence>
<gene>
    <name evidence="2" type="ORF">SBA1_680011</name>
</gene>
<dbReference type="AlphaFoldDB" id="A0A2U3L4F1"/>
<name>A0A2U3L4F1_9BACT</name>
<feature type="domain" description="SH3b" evidence="1">
    <location>
        <begin position="55"/>
        <end position="94"/>
    </location>
</feature>
<organism evidence="2 3">
    <name type="scientific">Candidatus Sulfotelmatobacter kueseliae</name>
    <dbReference type="NCBI Taxonomy" id="2042962"/>
    <lineage>
        <taxon>Bacteria</taxon>
        <taxon>Pseudomonadati</taxon>
        <taxon>Acidobacteriota</taxon>
        <taxon>Terriglobia</taxon>
        <taxon>Terriglobales</taxon>
        <taxon>Candidatus Korobacteraceae</taxon>
        <taxon>Candidatus Sulfotelmatobacter</taxon>
    </lineage>
</organism>
<accession>A0A2U3L4F1</accession>
<evidence type="ECO:0000259" key="1">
    <source>
        <dbReference type="Pfam" id="PF08239"/>
    </source>
</evidence>
<dbReference type="OrthoDB" id="127883at2"/>